<evidence type="ECO:0000259" key="15">
    <source>
        <dbReference type="PROSITE" id="PS50109"/>
    </source>
</evidence>
<dbReference type="PANTHER" id="PTHR45339">
    <property type="entry name" value="HYBRID SIGNAL TRANSDUCTION HISTIDINE KINASE J"/>
    <property type="match status" value="1"/>
</dbReference>
<dbReference type="SMART" id="SM00387">
    <property type="entry name" value="HATPase_c"/>
    <property type="match status" value="1"/>
</dbReference>
<evidence type="ECO:0000313" key="19">
    <source>
        <dbReference type="Proteomes" id="UP001257914"/>
    </source>
</evidence>
<dbReference type="InterPro" id="IPR001789">
    <property type="entry name" value="Sig_transdc_resp-reg_receiver"/>
</dbReference>
<dbReference type="InterPro" id="IPR004358">
    <property type="entry name" value="Sig_transdc_His_kin-like_C"/>
</dbReference>
<feature type="domain" description="Histidine kinase" evidence="15">
    <location>
        <begin position="76"/>
        <end position="295"/>
    </location>
</feature>
<comment type="catalytic activity">
    <reaction evidence="1">
        <text>ATP + protein L-histidine = ADP + protein N-phospho-L-histidine.</text>
        <dbReference type="EC" id="2.7.13.3"/>
    </reaction>
</comment>
<dbReference type="InterPro" id="IPR036097">
    <property type="entry name" value="HisK_dim/P_sf"/>
</dbReference>
<keyword evidence="6" id="KW-0812">Transmembrane</keyword>
<dbReference type="InterPro" id="IPR036890">
    <property type="entry name" value="HATPase_C_sf"/>
</dbReference>
<dbReference type="SMART" id="SM00388">
    <property type="entry name" value="HisKA"/>
    <property type="match status" value="1"/>
</dbReference>
<dbReference type="Pfam" id="PF02518">
    <property type="entry name" value="HATPase_c"/>
    <property type="match status" value="1"/>
</dbReference>
<dbReference type="SUPFAM" id="SSF55874">
    <property type="entry name" value="ATPase domain of HSP90 chaperone/DNA topoisomerase II/histidine kinase"/>
    <property type="match status" value="1"/>
</dbReference>
<evidence type="ECO:0000256" key="10">
    <source>
        <dbReference type="ARBA" id="ARBA00023012"/>
    </source>
</evidence>
<dbReference type="RefSeq" id="WP_315945763.1">
    <property type="nucleotide sequence ID" value="NZ_JAWCUA010000001.1"/>
</dbReference>
<dbReference type="Gene3D" id="3.30.565.10">
    <property type="entry name" value="Histidine kinase-like ATPase, C-terminal domain"/>
    <property type="match status" value="1"/>
</dbReference>
<dbReference type="SUPFAM" id="SSF52172">
    <property type="entry name" value="CheY-like"/>
    <property type="match status" value="1"/>
</dbReference>
<evidence type="ECO:0000256" key="8">
    <source>
        <dbReference type="ARBA" id="ARBA00022840"/>
    </source>
</evidence>
<dbReference type="InterPro" id="IPR003594">
    <property type="entry name" value="HATPase_dom"/>
</dbReference>
<evidence type="ECO:0000256" key="5">
    <source>
        <dbReference type="ARBA" id="ARBA00022553"/>
    </source>
</evidence>
<dbReference type="SMART" id="SM00448">
    <property type="entry name" value="REC"/>
    <property type="match status" value="1"/>
</dbReference>
<dbReference type="PROSITE" id="PS50109">
    <property type="entry name" value="HIS_KIN"/>
    <property type="match status" value="1"/>
</dbReference>
<dbReference type="EMBL" id="JAWCUA010000001">
    <property type="protein sequence ID" value="MDU0111887.1"/>
    <property type="molecule type" value="Genomic_DNA"/>
</dbReference>
<accession>A0ABU3QWT1</accession>
<keyword evidence="19" id="KW-1185">Reference proteome</keyword>
<dbReference type="InterPro" id="IPR003661">
    <property type="entry name" value="HisK_dim/P_dom"/>
</dbReference>
<evidence type="ECO:0000256" key="6">
    <source>
        <dbReference type="ARBA" id="ARBA00022692"/>
    </source>
</evidence>
<organism evidence="18 19">
    <name type="scientific">Psychrosphaera aquimarina</name>
    <dbReference type="NCBI Taxonomy" id="2044854"/>
    <lineage>
        <taxon>Bacteria</taxon>
        <taxon>Pseudomonadati</taxon>
        <taxon>Pseudomonadota</taxon>
        <taxon>Gammaproteobacteria</taxon>
        <taxon>Alteromonadales</taxon>
        <taxon>Pseudoalteromonadaceae</taxon>
        <taxon>Psychrosphaera</taxon>
    </lineage>
</organism>
<dbReference type="SUPFAM" id="SSF47384">
    <property type="entry name" value="Homodimeric domain of signal transducing histidine kinase"/>
    <property type="match status" value="1"/>
</dbReference>
<keyword evidence="4" id="KW-1003">Cell membrane</keyword>
<protein>
    <recommendedName>
        <fullName evidence="3">histidine kinase</fullName>
        <ecNumber evidence="3">2.7.13.3</ecNumber>
    </recommendedName>
</protein>
<evidence type="ECO:0000256" key="7">
    <source>
        <dbReference type="ARBA" id="ARBA00022741"/>
    </source>
</evidence>
<keyword evidence="9" id="KW-1133">Transmembrane helix</keyword>
<sequence length="546" mass="61725">MNEDRLNKRYQREREARKAAESILEQKSIELFERNQELERFKENLEQKVLERTKEAEKAKHEAYAANQAKSQFLANMSHEIRTPLTAIIGFAEVLQQHKPSQIESDKHLTTIIRSGRHLTALLGEILDLSKIENQKLELELVRFNLPHLLLDIEQIYQLNCQQKDLGFSLTLETVIPEWIVTDPTRIKQIFHNLVNNAIKFTITGKVQIKVSFIAKINALQIDVIDTGVGIANEKQTLIFESFRQADTSITRNFGGTGLGLFITKSLVELMNGSISVNSTLGQGSKFSVTIPCQSHEGKYNAGNQITNVEVKLEDIPTLTGNILLVEDTELNQQLISFHLKKTGANVDLATNGQEGLEKAIINSYDLILMDIQMSVMDGKEALKALKQLGISIPTYALTANIMPSDIHEYAEIGFTGTLGKPLELTNLYHVLRKHLTKNKSVNKEILPNVCSENKVQDAKIRQLFYKELNKQHLEIGKSINSLNYTNLIMSTHIIKGSARTFGYDELTLLAEESLLLLRNQQDETAIKSCIKLNHKVLDVLNEYRN</sequence>
<dbReference type="Gene3D" id="1.20.120.160">
    <property type="entry name" value="HPT domain"/>
    <property type="match status" value="1"/>
</dbReference>
<comment type="subcellular location">
    <subcellularLocation>
        <location evidence="2">Cell membrane</location>
        <topology evidence="2">Multi-pass membrane protein</topology>
    </subcellularLocation>
</comment>
<name>A0ABU3QWT1_9GAMM</name>
<dbReference type="Proteomes" id="UP001257914">
    <property type="component" value="Unassembled WGS sequence"/>
</dbReference>
<dbReference type="InterPro" id="IPR005467">
    <property type="entry name" value="His_kinase_dom"/>
</dbReference>
<evidence type="ECO:0000256" key="4">
    <source>
        <dbReference type="ARBA" id="ARBA00022475"/>
    </source>
</evidence>
<dbReference type="Gene3D" id="1.10.287.130">
    <property type="match status" value="1"/>
</dbReference>
<evidence type="ECO:0000313" key="18">
    <source>
        <dbReference type="EMBL" id="MDU0111887.1"/>
    </source>
</evidence>
<evidence type="ECO:0000256" key="1">
    <source>
        <dbReference type="ARBA" id="ARBA00000085"/>
    </source>
</evidence>
<evidence type="ECO:0000256" key="3">
    <source>
        <dbReference type="ARBA" id="ARBA00012438"/>
    </source>
</evidence>
<evidence type="ECO:0000256" key="9">
    <source>
        <dbReference type="ARBA" id="ARBA00022989"/>
    </source>
</evidence>
<dbReference type="CDD" id="cd17546">
    <property type="entry name" value="REC_hyHK_CKI1_RcsC-like"/>
    <property type="match status" value="1"/>
</dbReference>
<evidence type="ECO:0000256" key="14">
    <source>
        <dbReference type="SAM" id="Coils"/>
    </source>
</evidence>
<dbReference type="SUPFAM" id="SSF47226">
    <property type="entry name" value="Histidine-containing phosphotransfer domain, HPT domain"/>
    <property type="match status" value="1"/>
</dbReference>
<evidence type="ECO:0000256" key="2">
    <source>
        <dbReference type="ARBA" id="ARBA00004651"/>
    </source>
</evidence>
<evidence type="ECO:0000256" key="11">
    <source>
        <dbReference type="ARBA" id="ARBA00023136"/>
    </source>
</evidence>
<keyword evidence="14" id="KW-0175">Coiled coil</keyword>
<feature type="coiled-coil region" evidence="14">
    <location>
        <begin position="28"/>
        <end position="62"/>
    </location>
</feature>
<feature type="modified residue" description="4-aspartylphosphate" evidence="13">
    <location>
        <position position="371"/>
    </location>
</feature>
<keyword evidence="10" id="KW-0902">Two-component regulatory system</keyword>
<dbReference type="Pfam" id="PF00512">
    <property type="entry name" value="HisKA"/>
    <property type="match status" value="1"/>
</dbReference>
<dbReference type="InterPro" id="IPR011006">
    <property type="entry name" value="CheY-like_superfamily"/>
</dbReference>
<reference evidence="18 19" key="1">
    <citation type="submission" date="2023-10" db="EMBL/GenBank/DDBJ databases">
        <title>Psychrosphaera aquimaarina strain SW33 isolated from seawater.</title>
        <authorList>
            <person name="Bayburt H."/>
            <person name="Kim J.M."/>
            <person name="Choi B.J."/>
            <person name="Jeon C.O."/>
        </authorList>
    </citation>
    <scope>NUCLEOTIDE SEQUENCE [LARGE SCALE GENOMIC DNA]</scope>
    <source>
        <strain evidence="18 19">KCTC 52743</strain>
    </source>
</reference>
<keyword evidence="7" id="KW-0547">Nucleotide-binding</keyword>
<dbReference type="GO" id="GO:0005524">
    <property type="term" value="F:ATP binding"/>
    <property type="evidence" value="ECO:0007669"/>
    <property type="project" value="UniProtKB-KW"/>
</dbReference>
<evidence type="ECO:0000259" key="16">
    <source>
        <dbReference type="PROSITE" id="PS50110"/>
    </source>
</evidence>
<dbReference type="CDD" id="cd16922">
    <property type="entry name" value="HATPase_EvgS-ArcB-TorS-like"/>
    <property type="match status" value="1"/>
</dbReference>
<dbReference type="EC" id="2.7.13.3" evidence="3"/>
<dbReference type="CDD" id="cd00082">
    <property type="entry name" value="HisKA"/>
    <property type="match status" value="1"/>
</dbReference>
<dbReference type="Gene3D" id="3.40.50.2300">
    <property type="match status" value="1"/>
</dbReference>
<feature type="domain" description="Response regulatory" evidence="16">
    <location>
        <begin position="322"/>
        <end position="436"/>
    </location>
</feature>
<evidence type="ECO:0000256" key="13">
    <source>
        <dbReference type="PROSITE-ProRule" id="PRU00169"/>
    </source>
</evidence>
<dbReference type="PROSITE" id="PS50110">
    <property type="entry name" value="RESPONSE_REGULATORY"/>
    <property type="match status" value="1"/>
</dbReference>
<dbReference type="InterPro" id="IPR036641">
    <property type="entry name" value="HPT_dom_sf"/>
</dbReference>
<feature type="modified residue" description="Phosphohistidine" evidence="12">
    <location>
        <position position="493"/>
    </location>
</feature>
<keyword evidence="5 13" id="KW-0597">Phosphoprotein</keyword>
<dbReference type="Pfam" id="PF00072">
    <property type="entry name" value="Response_reg"/>
    <property type="match status" value="1"/>
</dbReference>
<proteinExistence type="predicted"/>
<dbReference type="InterPro" id="IPR008207">
    <property type="entry name" value="Sig_transdc_His_kin_Hpt_dom"/>
</dbReference>
<dbReference type="PROSITE" id="PS50894">
    <property type="entry name" value="HPT"/>
    <property type="match status" value="1"/>
</dbReference>
<keyword evidence="11" id="KW-0472">Membrane</keyword>
<keyword evidence="8 18" id="KW-0067">ATP-binding</keyword>
<evidence type="ECO:0000259" key="17">
    <source>
        <dbReference type="PROSITE" id="PS50894"/>
    </source>
</evidence>
<dbReference type="PANTHER" id="PTHR45339:SF1">
    <property type="entry name" value="HYBRID SIGNAL TRANSDUCTION HISTIDINE KINASE J"/>
    <property type="match status" value="1"/>
</dbReference>
<dbReference type="PRINTS" id="PR00344">
    <property type="entry name" value="BCTRLSENSOR"/>
</dbReference>
<gene>
    <name evidence="18" type="ORF">RT723_02470</name>
</gene>
<evidence type="ECO:0000256" key="12">
    <source>
        <dbReference type="PROSITE-ProRule" id="PRU00110"/>
    </source>
</evidence>
<comment type="caution">
    <text evidence="18">The sequence shown here is derived from an EMBL/GenBank/DDBJ whole genome shotgun (WGS) entry which is preliminary data.</text>
</comment>
<feature type="domain" description="HPt" evidence="17">
    <location>
        <begin position="454"/>
        <end position="546"/>
    </location>
</feature>